<accession>A0A1V9FZ53</accession>
<reference evidence="2" key="1">
    <citation type="submission" date="2016-04" db="EMBL/GenBank/DDBJ databases">
        <authorList>
            <person name="Chen L."/>
            <person name="Zhuang W."/>
            <person name="Wang G."/>
        </authorList>
    </citation>
    <scope>NUCLEOTIDE SEQUENCE [LARGE SCALE GENOMIC DNA]</scope>
    <source>
        <strain evidence="2">208</strain>
    </source>
</reference>
<dbReference type="Proteomes" id="UP000192276">
    <property type="component" value="Unassembled WGS sequence"/>
</dbReference>
<evidence type="ECO:0008006" key="3">
    <source>
        <dbReference type="Google" id="ProtNLM"/>
    </source>
</evidence>
<protein>
    <recommendedName>
        <fullName evidence="3">Peptidase C80 domain-containing protein</fullName>
    </recommendedName>
</protein>
<sequence>MFVFGQDTATLMFLFRPDPAENKQEKTVLVHGKPDKALQLLINAAEKNGNFIILHVKNVNYAANKIEKLPEKIANLLFLSHGDAQNGHKAFFSIGATKLQSKDVMQSPALARIAKKMHSTPGPLPSYAQVVVFACGSGARFNGGVELLAALAKKLKATVFGPQGFAMINSSIFSTNTPWIQQRSVNDHDPGVFSRALRDHGNWTKVYEYGSFYRSITINNVYFDNTGRINYTPVTDIYNIPFLSD</sequence>
<dbReference type="EMBL" id="LWBP01000100">
    <property type="protein sequence ID" value="OQP63651.1"/>
    <property type="molecule type" value="Genomic_DNA"/>
</dbReference>
<proteinExistence type="predicted"/>
<name>A0A1V9FZ53_9BACT</name>
<dbReference type="AlphaFoldDB" id="A0A1V9FZ53"/>
<organism evidence="1 2">
    <name type="scientific">Niastella populi</name>
    <dbReference type="NCBI Taxonomy" id="550983"/>
    <lineage>
        <taxon>Bacteria</taxon>
        <taxon>Pseudomonadati</taxon>
        <taxon>Bacteroidota</taxon>
        <taxon>Chitinophagia</taxon>
        <taxon>Chitinophagales</taxon>
        <taxon>Chitinophagaceae</taxon>
        <taxon>Niastella</taxon>
    </lineage>
</organism>
<evidence type="ECO:0000313" key="2">
    <source>
        <dbReference type="Proteomes" id="UP000192276"/>
    </source>
</evidence>
<comment type="caution">
    <text evidence="1">The sequence shown here is derived from an EMBL/GenBank/DDBJ whole genome shotgun (WGS) entry which is preliminary data.</text>
</comment>
<keyword evidence="2" id="KW-1185">Reference proteome</keyword>
<evidence type="ECO:0000313" key="1">
    <source>
        <dbReference type="EMBL" id="OQP63651.1"/>
    </source>
</evidence>
<gene>
    <name evidence="1" type="ORF">A4R26_16910</name>
</gene>